<dbReference type="GO" id="GO:0003677">
    <property type="term" value="F:DNA binding"/>
    <property type="evidence" value="ECO:0007669"/>
    <property type="project" value="InterPro"/>
</dbReference>
<evidence type="ECO:0000256" key="4">
    <source>
        <dbReference type="ARBA" id="ARBA00023163"/>
    </source>
</evidence>
<reference evidence="9 10" key="1">
    <citation type="submission" date="2020-08" db="EMBL/GenBank/DDBJ databases">
        <title>Sequencing the genomes of 1000 actinobacteria strains.</title>
        <authorList>
            <person name="Klenk H.-P."/>
        </authorList>
    </citation>
    <scope>NUCLEOTIDE SEQUENCE [LARGE SCALE GENOMIC DNA]</scope>
    <source>
        <strain evidence="9 10">DSM 102122</strain>
    </source>
</reference>
<dbReference type="Pfam" id="PF04542">
    <property type="entry name" value="Sigma70_r2"/>
    <property type="match status" value="1"/>
</dbReference>
<proteinExistence type="inferred from homology"/>
<comment type="similarity">
    <text evidence="1">Belongs to the sigma-70 factor family. ECF subfamily.</text>
</comment>
<dbReference type="Gene3D" id="1.10.1740.10">
    <property type="match status" value="1"/>
</dbReference>
<evidence type="ECO:0000259" key="7">
    <source>
        <dbReference type="Pfam" id="PF08281"/>
    </source>
</evidence>
<dbReference type="RefSeq" id="WP_184824655.1">
    <property type="nucleotide sequence ID" value="NZ_JACHMM010000001.1"/>
</dbReference>
<keyword evidence="2" id="KW-0805">Transcription regulation</keyword>
<dbReference type="AlphaFoldDB" id="A0A7W9LMM9"/>
<dbReference type="Gene3D" id="1.10.10.10">
    <property type="entry name" value="Winged helix-like DNA-binding domain superfamily/Winged helix DNA-binding domain"/>
    <property type="match status" value="1"/>
</dbReference>
<accession>A0A7W9LMM9</accession>
<evidence type="ECO:0000259" key="6">
    <source>
        <dbReference type="Pfam" id="PF04542"/>
    </source>
</evidence>
<sequence>MTTVEDLLRALAPQVLGALVRRYGHFDTAEDAVQEALLAAATQWPARGTPENPRAWLITVASRRLTDLLRSDQARRRREDTVAQWTLREAPPASDADDSLVLLFLCCHPSLTTAGQIALTLRAVGGLTTAEVARAFLVPEDTMARRISRAKKTIKESGLPFAAPAPADRDARLGAVLHVLYLIFTEGYAATSGPRLARTDLSGEAIRLARLLHGLIPLDDDGDTGGGEVAGLLALMLLTDARRPARTGPHGELVPMEEQDRSLWDRDLIAEGTALITAALPRGATGPYQLQAAVAAVHDEAPTADATDWAQIEALYELLTRIDDGPVVALNHVVAVAMARGPLAGLAMLAELEAAGRVVAGQRLHAVRAHLLERAGDTAGAREHYLEAARLATSLPLQRYLVDRADRVDSPAPNREHGDPPNTATEGPA</sequence>
<evidence type="ECO:0000313" key="9">
    <source>
        <dbReference type="EMBL" id="MBB5789344.1"/>
    </source>
</evidence>
<evidence type="ECO:0000256" key="2">
    <source>
        <dbReference type="ARBA" id="ARBA00023015"/>
    </source>
</evidence>
<feature type="compositionally biased region" description="Basic and acidic residues" evidence="5">
    <location>
        <begin position="407"/>
        <end position="419"/>
    </location>
</feature>
<dbReference type="Pfam" id="PF08281">
    <property type="entry name" value="Sigma70_r4_2"/>
    <property type="match status" value="1"/>
</dbReference>
<evidence type="ECO:0000256" key="1">
    <source>
        <dbReference type="ARBA" id="ARBA00010641"/>
    </source>
</evidence>
<keyword evidence="4" id="KW-0804">Transcription</keyword>
<dbReference type="PANTHER" id="PTHR47756">
    <property type="entry name" value="BLL6612 PROTEIN-RELATED"/>
    <property type="match status" value="1"/>
</dbReference>
<feature type="domain" description="RNA polymerase sigma-70 region 2" evidence="6">
    <location>
        <begin position="7"/>
        <end position="73"/>
    </location>
</feature>
<comment type="caution">
    <text evidence="9">The sequence shown here is derived from an EMBL/GenBank/DDBJ whole genome shotgun (WGS) entry which is preliminary data.</text>
</comment>
<gene>
    <name evidence="9" type="ORF">HD601_003919</name>
</gene>
<protein>
    <submittedName>
        <fullName evidence="9">RNA polymerase sigma factor (Sigma-70 family)</fullName>
    </submittedName>
</protein>
<dbReference type="NCBIfam" id="TIGR02937">
    <property type="entry name" value="sigma70-ECF"/>
    <property type="match status" value="1"/>
</dbReference>
<dbReference type="SUPFAM" id="SSF88946">
    <property type="entry name" value="Sigma2 domain of RNA polymerase sigma factors"/>
    <property type="match status" value="1"/>
</dbReference>
<dbReference type="InterPro" id="IPR013325">
    <property type="entry name" value="RNA_pol_sigma_r2"/>
</dbReference>
<dbReference type="InterPro" id="IPR036388">
    <property type="entry name" value="WH-like_DNA-bd_sf"/>
</dbReference>
<evidence type="ECO:0000256" key="5">
    <source>
        <dbReference type="SAM" id="MobiDB-lite"/>
    </source>
</evidence>
<dbReference type="GO" id="GO:0006352">
    <property type="term" value="P:DNA-templated transcription initiation"/>
    <property type="evidence" value="ECO:0007669"/>
    <property type="project" value="InterPro"/>
</dbReference>
<organism evidence="9 10">
    <name type="scientific">Jiangella mangrovi</name>
    <dbReference type="NCBI Taxonomy" id="1524084"/>
    <lineage>
        <taxon>Bacteria</taxon>
        <taxon>Bacillati</taxon>
        <taxon>Actinomycetota</taxon>
        <taxon>Actinomycetes</taxon>
        <taxon>Jiangellales</taxon>
        <taxon>Jiangellaceae</taxon>
        <taxon>Jiangella</taxon>
    </lineage>
</organism>
<dbReference type="InterPro" id="IPR007627">
    <property type="entry name" value="RNA_pol_sigma70_r2"/>
</dbReference>
<feature type="region of interest" description="Disordered" evidence="5">
    <location>
        <begin position="407"/>
        <end position="429"/>
    </location>
</feature>
<keyword evidence="10" id="KW-1185">Reference proteome</keyword>
<dbReference type="SUPFAM" id="SSF88659">
    <property type="entry name" value="Sigma3 and sigma4 domains of RNA polymerase sigma factors"/>
    <property type="match status" value="1"/>
</dbReference>
<dbReference type="InterPro" id="IPR014284">
    <property type="entry name" value="RNA_pol_sigma-70_dom"/>
</dbReference>
<feature type="domain" description="DUF6596" evidence="8">
    <location>
        <begin position="172"/>
        <end position="279"/>
    </location>
</feature>
<evidence type="ECO:0000259" key="8">
    <source>
        <dbReference type="Pfam" id="PF20239"/>
    </source>
</evidence>
<dbReference type="PANTHER" id="PTHR47756:SF2">
    <property type="entry name" value="BLL6612 PROTEIN"/>
    <property type="match status" value="1"/>
</dbReference>
<dbReference type="InterPro" id="IPR013249">
    <property type="entry name" value="RNA_pol_sigma70_r4_t2"/>
</dbReference>
<dbReference type="InterPro" id="IPR046531">
    <property type="entry name" value="DUF6596"/>
</dbReference>
<dbReference type="EMBL" id="JACHMM010000001">
    <property type="protein sequence ID" value="MBB5789344.1"/>
    <property type="molecule type" value="Genomic_DNA"/>
</dbReference>
<dbReference type="Proteomes" id="UP000542813">
    <property type="component" value="Unassembled WGS sequence"/>
</dbReference>
<dbReference type="InterPro" id="IPR013324">
    <property type="entry name" value="RNA_pol_sigma_r3/r4-like"/>
</dbReference>
<feature type="domain" description="RNA polymerase sigma factor 70 region 4 type 2" evidence="7">
    <location>
        <begin position="104"/>
        <end position="153"/>
    </location>
</feature>
<dbReference type="Pfam" id="PF20239">
    <property type="entry name" value="DUF6596"/>
    <property type="match status" value="1"/>
</dbReference>
<evidence type="ECO:0000256" key="3">
    <source>
        <dbReference type="ARBA" id="ARBA00023082"/>
    </source>
</evidence>
<name>A0A7W9LMM9_9ACTN</name>
<dbReference type="GO" id="GO:0016987">
    <property type="term" value="F:sigma factor activity"/>
    <property type="evidence" value="ECO:0007669"/>
    <property type="project" value="UniProtKB-KW"/>
</dbReference>
<evidence type="ECO:0000313" key="10">
    <source>
        <dbReference type="Proteomes" id="UP000542813"/>
    </source>
</evidence>
<keyword evidence="3" id="KW-0731">Sigma factor</keyword>